<feature type="compositionally biased region" description="Acidic residues" evidence="7">
    <location>
        <begin position="468"/>
        <end position="480"/>
    </location>
</feature>
<feature type="region of interest" description="Disordered" evidence="7">
    <location>
        <begin position="998"/>
        <end position="1027"/>
    </location>
</feature>
<keyword evidence="3 5" id="KW-0863">Zinc-finger</keyword>
<feature type="compositionally biased region" description="Basic and acidic residues" evidence="7">
    <location>
        <begin position="150"/>
        <end position="165"/>
    </location>
</feature>
<evidence type="ECO:0000256" key="4">
    <source>
        <dbReference type="ARBA" id="ARBA00022833"/>
    </source>
</evidence>
<feature type="region of interest" description="Disordered" evidence="7">
    <location>
        <begin position="272"/>
        <end position="328"/>
    </location>
</feature>
<name>A0ABY6JXE9_9ARAC</name>
<keyword evidence="1" id="KW-0479">Metal-binding</keyword>
<feature type="domain" description="C2H2-type" evidence="8">
    <location>
        <begin position="406"/>
        <end position="433"/>
    </location>
</feature>
<dbReference type="InterPro" id="IPR036236">
    <property type="entry name" value="Znf_C2H2_sf"/>
</dbReference>
<feature type="region of interest" description="Disordered" evidence="7">
    <location>
        <begin position="139"/>
        <end position="174"/>
    </location>
</feature>
<dbReference type="SUPFAM" id="SSF57667">
    <property type="entry name" value="beta-beta-alpha zinc fingers"/>
    <property type="match status" value="7"/>
</dbReference>
<feature type="compositionally biased region" description="Acidic residues" evidence="7">
    <location>
        <begin position="139"/>
        <end position="148"/>
    </location>
</feature>
<feature type="compositionally biased region" description="Polar residues" evidence="7">
    <location>
        <begin position="1826"/>
        <end position="1839"/>
    </location>
</feature>
<evidence type="ECO:0000256" key="1">
    <source>
        <dbReference type="ARBA" id="ARBA00022723"/>
    </source>
</evidence>
<dbReference type="Proteomes" id="UP001235939">
    <property type="component" value="Chromosome 01"/>
</dbReference>
<feature type="domain" description="C2H2-type" evidence="8">
    <location>
        <begin position="1568"/>
        <end position="1595"/>
    </location>
</feature>
<dbReference type="Gene3D" id="3.30.160.60">
    <property type="entry name" value="Classic Zinc Finger"/>
    <property type="match status" value="13"/>
</dbReference>
<evidence type="ECO:0000256" key="5">
    <source>
        <dbReference type="PROSITE-ProRule" id="PRU00042"/>
    </source>
</evidence>
<feature type="domain" description="C2H2-type" evidence="8">
    <location>
        <begin position="707"/>
        <end position="734"/>
    </location>
</feature>
<feature type="region of interest" description="Disordered" evidence="7">
    <location>
        <begin position="248"/>
        <end position="267"/>
    </location>
</feature>
<feature type="compositionally biased region" description="Polar residues" evidence="7">
    <location>
        <begin position="1847"/>
        <end position="1860"/>
    </location>
</feature>
<feature type="coiled-coil region" evidence="6">
    <location>
        <begin position="85"/>
        <end position="112"/>
    </location>
</feature>
<sequence>MPTSRRFCCKNCNFVGQNRRALARHMSEKHEDTIHKCPYGGCNFVSCYKTNLMRHARDVHGLRELKCELCGFFATTIEELFQHREANHKEDLERLEKLYEQEKLRIAADNSELDNHNTETNDTLEDLDYDPEMFNIVEEDISNDEPTDSSDSKKNGNSKKRDSDGKLISSAMDDPMPPFTCDTCGLILQNPRELLRHQKDVHHENFVIHECEHCIFASTQLHKFHRHLNLVHKDKLQETTAFLTNFSAQQKAANPPPPPPVTLGLPVLKRLPEPGSVLPPPPPLSQHRLPQLSPRPQSRSLTTHFNSPQKAPPLTSHPPLTAPPASQPQITSFLEPARKRPGDATTFSCSMCHFQTRSKFLLGQHEKTNHAKKRFFKCKQCNYITNKKIRYVEHLRAHELSPQQKLKCSMCDFTSLYRGNLEKHMRTHFQESATDYNCGECPFTTNDKQELMGHLASHLGPSRNPVQNEEEDDEEMEDDEEGLKMDEFGSWPSQQTFKDLQLKLDSLTQKPESLEVLQARHDELAFKQGKYYMKSHKCRFCPFKAAFPYEIAKHEASHESFLIKRHPCPICGVRFYHLTGLARHVSEEHRDNANAKSIVACAEMLSEQRKKKRRLRPPSPSGGGSYSVNGMEITTVPPLPQTATRASPVTFNLHPDLEIIQQPPPSPVATKPSNHLLPAPEVHPSMEIIEHNISPHLVNSMMDRKTPTCHICGLKTKWMSELIKHVRVHSNNKPFKCKICNYECKWKGDLNRHMKLLGHGEPSPERELPAISIQAIPDKIPPESHGLLHSKLRKLLPKESQEAIVDLTSGENANKVLMPKGGADKIVDFTCPADLFAKAFPYYKPQIGPDGKIESQGQGKALMDCNNAMPLEITIDEQPIEIDPDMDSPNLCDPLVIAETPKVKQKNYLYKCPHCSFVARTASRFHVHIIQHLNTRPFMCSVCGYRSNWQWDITKHLKMKGLKDPAHNDGKVLLTHETGMRDYSKYKEYLVEVDSDEEGMVPIEDHKKPGKGSETSDSPKKGNDSESIVVTPDIAFSEENEFNDLPMPIASPNTPLPQMLESTLPTSSEKLFKCAHCSYQKSSKKVVISHLGSHAGVIPYACKLCGLTSRWPNAIHQHLKNKHNSDSKNMECRIKYSTTGHVVSLDGLETTRELQEPDNGFNQMEEDGEEASMFSCEHCPYKCEKLYHMKFHMKQHKPREGAIFKCMFCPYYVKFRKSLVLHMRLHGITDEDLTKNKNNFKLALSPTLLSEELAKEEPPPPPPKKFNCQNCPYATDNKSQILYHKQFHRPNKNAPYKCTICNYWTSRHNLLGQHFRLHKSSTNLEEVNAVREIGELDSSEVLPMKTQRKKSVLVHEKMHTQSESKKFTCPYCNYQSDNHGVLGAHMKWHSKQSGDDSSSPPEPENFPVNKVPPLKLNLNSLSPVKKANYSLFCDKCPAAFKSSRDLVTHQTFHGSVYPHMCPHCDYRARHKPHLNKHLVVHTKDYIESHSRDDHHPPEFQEEDLEEYAPENERNATNQLLLLEEVEVRQILSNNNANKHHRCLLCPAAFTKAATLNFHMSLHGSIGEFKCQQCDYEVNSSQNFSYHEQLHYKSKPNKPKVNSCTKCPATFTKLKRWEKHLAPAWIQPEICMREIYFEKNLEYPKLKLKKSSPPHHSIEELSQAHSSHTAALAEVHKKFLTCEYCPYMHTRKECMTRHTRRHGVFDDGMQCPYCDFNALQTSFLKEHIKLHLQRTQLSKPQAYIRFENSEIWSFSNQEKLLLFKEKEEKTEERFYPQILESLKENHIVPTNEALSKVYSELLSQVKVVQSDEDETDIDYDLAKMNTGEDTSTSLSIQNGGVSDKETCDNNSVSSQNPNQTQ</sequence>
<evidence type="ECO:0000256" key="7">
    <source>
        <dbReference type="SAM" id="MobiDB-lite"/>
    </source>
</evidence>
<keyword evidence="10" id="KW-1185">Reference proteome</keyword>
<proteinExistence type="predicted"/>
<feature type="domain" description="C2H2-type" evidence="8">
    <location>
        <begin position="1459"/>
        <end position="1486"/>
    </location>
</feature>
<feature type="compositionally biased region" description="Polar residues" evidence="7">
    <location>
        <begin position="295"/>
        <end position="309"/>
    </location>
</feature>
<keyword evidence="6" id="KW-0175">Coiled coil</keyword>
<feature type="compositionally biased region" description="Low complexity" evidence="7">
    <location>
        <begin position="285"/>
        <end position="294"/>
    </location>
</feature>
<feature type="domain" description="C2H2-type" evidence="8">
    <location>
        <begin position="1540"/>
        <end position="1562"/>
    </location>
</feature>
<evidence type="ECO:0000259" key="8">
    <source>
        <dbReference type="PROSITE" id="PS50157"/>
    </source>
</evidence>
<dbReference type="InterPro" id="IPR013087">
    <property type="entry name" value="Znf_C2H2_type"/>
</dbReference>
<protein>
    <submittedName>
        <fullName evidence="9">ZNF462</fullName>
    </submittedName>
</protein>
<evidence type="ECO:0000256" key="2">
    <source>
        <dbReference type="ARBA" id="ARBA00022737"/>
    </source>
</evidence>
<keyword evidence="4" id="KW-0862">Zinc</keyword>
<dbReference type="PANTHER" id="PTHR24403">
    <property type="entry name" value="ZINC FINGER PROTEIN"/>
    <property type="match status" value="1"/>
</dbReference>
<evidence type="ECO:0000256" key="3">
    <source>
        <dbReference type="ARBA" id="ARBA00022771"/>
    </source>
</evidence>
<dbReference type="PROSITE" id="PS00028">
    <property type="entry name" value="ZINC_FINGER_C2H2_1"/>
    <property type="match status" value="6"/>
</dbReference>
<feature type="region of interest" description="Disordered" evidence="7">
    <location>
        <begin position="1822"/>
        <end position="1860"/>
    </location>
</feature>
<feature type="domain" description="C2H2-type" evidence="8">
    <location>
        <begin position="1431"/>
        <end position="1458"/>
    </location>
</feature>
<dbReference type="InterPro" id="IPR050688">
    <property type="entry name" value="Zinc_finger/UBP_domain"/>
</dbReference>
<dbReference type="PANTHER" id="PTHR24403:SF109">
    <property type="entry name" value="ZINC FINGER PROTEIN 845-LIKE"/>
    <property type="match status" value="1"/>
</dbReference>
<organism evidence="9 10">
    <name type="scientific">Cordylochernes scorpioides</name>
    <dbReference type="NCBI Taxonomy" id="51811"/>
    <lineage>
        <taxon>Eukaryota</taxon>
        <taxon>Metazoa</taxon>
        <taxon>Ecdysozoa</taxon>
        <taxon>Arthropoda</taxon>
        <taxon>Chelicerata</taxon>
        <taxon>Arachnida</taxon>
        <taxon>Pseudoscorpiones</taxon>
        <taxon>Cheliferoidea</taxon>
        <taxon>Chernetidae</taxon>
        <taxon>Cordylochernes</taxon>
    </lineage>
</organism>
<reference evidence="9 10" key="1">
    <citation type="submission" date="2022-01" db="EMBL/GenBank/DDBJ databases">
        <title>A chromosomal length assembly of Cordylochernes scorpioides.</title>
        <authorList>
            <person name="Zeh D."/>
            <person name="Zeh J."/>
        </authorList>
    </citation>
    <scope>NUCLEOTIDE SEQUENCE [LARGE SCALE GENOMIC DNA]</scope>
    <source>
        <strain evidence="9">IN4F17</strain>
        <tissue evidence="9">Whole Body</tissue>
    </source>
</reference>
<feature type="domain" description="C2H2-type" evidence="8">
    <location>
        <begin position="910"/>
        <end position="937"/>
    </location>
</feature>
<feature type="domain" description="C2H2-type" evidence="8">
    <location>
        <begin position="735"/>
        <end position="764"/>
    </location>
</feature>
<keyword evidence="2" id="KW-0677">Repeat</keyword>
<feature type="region of interest" description="Disordered" evidence="7">
    <location>
        <begin position="457"/>
        <end position="480"/>
    </location>
</feature>
<feature type="domain" description="C2H2-type" evidence="8">
    <location>
        <begin position="1266"/>
        <end position="1293"/>
    </location>
</feature>
<feature type="domain" description="C2H2-type" evidence="8">
    <location>
        <begin position="179"/>
        <end position="202"/>
    </location>
</feature>
<evidence type="ECO:0000256" key="6">
    <source>
        <dbReference type="SAM" id="Coils"/>
    </source>
</evidence>
<gene>
    <name evidence="9" type="ORF">LAZ67_1002028</name>
</gene>
<evidence type="ECO:0000313" key="10">
    <source>
        <dbReference type="Proteomes" id="UP001235939"/>
    </source>
</evidence>
<dbReference type="EMBL" id="CP092863">
    <property type="protein sequence ID" value="UYV60721.1"/>
    <property type="molecule type" value="Genomic_DNA"/>
</dbReference>
<feature type="region of interest" description="Disordered" evidence="7">
    <location>
        <begin position="1388"/>
        <end position="1410"/>
    </location>
</feature>
<feature type="region of interest" description="Disordered" evidence="7">
    <location>
        <begin position="609"/>
        <end position="646"/>
    </location>
</feature>
<dbReference type="SMART" id="SM00355">
    <property type="entry name" value="ZnF_C2H2"/>
    <property type="match status" value="29"/>
</dbReference>
<evidence type="ECO:0000313" key="9">
    <source>
        <dbReference type="EMBL" id="UYV60721.1"/>
    </source>
</evidence>
<accession>A0ABY6JXE9</accession>
<dbReference type="PROSITE" id="PS50157">
    <property type="entry name" value="ZINC_FINGER_C2H2_2"/>
    <property type="match status" value="11"/>
</dbReference>
<feature type="domain" description="C2H2-type" evidence="8">
    <location>
        <begin position="1296"/>
        <end position="1323"/>
    </location>
</feature>